<dbReference type="PANTHER" id="PTHR47969:SF15">
    <property type="entry name" value="CHROMOSOME-ASSOCIATED KINESIN KIF4A-RELATED"/>
    <property type="match status" value="1"/>
</dbReference>
<evidence type="ECO:0000256" key="4">
    <source>
        <dbReference type="ARBA" id="ARBA00022840"/>
    </source>
</evidence>
<organism evidence="10 11">
    <name type="scientific">Schistosoma mattheei</name>
    <dbReference type="NCBI Taxonomy" id="31246"/>
    <lineage>
        <taxon>Eukaryota</taxon>
        <taxon>Metazoa</taxon>
        <taxon>Spiralia</taxon>
        <taxon>Lophotrochozoa</taxon>
        <taxon>Platyhelminthes</taxon>
        <taxon>Trematoda</taxon>
        <taxon>Digenea</taxon>
        <taxon>Strigeidida</taxon>
        <taxon>Schistosomatoidea</taxon>
        <taxon>Schistosomatidae</taxon>
        <taxon>Schistosoma</taxon>
    </lineage>
</organism>
<dbReference type="GO" id="GO:0003777">
    <property type="term" value="F:microtubule motor activity"/>
    <property type="evidence" value="ECO:0007669"/>
    <property type="project" value="InterPro"/>
</dbReference>
<evidence type="ECO:0000313" key="10">
    <source>
        <dbReference type="Proteomes" id="UP000050791"/>
    </source>
</evidence>
<dbReference type="GO" id="GO:0007018">
    <property type="term" value="P:microtubule-based movement"/>
    <property type="evidence" value="ECO:0007669"/>
    <property type="project" value="InterPro"/>
</dbReference>
<dbReference type="SMART" id="SM00129">
    <property type="entry name" value="KISc"/>
    <property type="match status" value="1"/>
</dbReference>
<dbReference type="InterPro" id="IPR027417">
    <property type="entry name" value="P-loop_NTPase"/>
</dbReference>
<reference evidence="11" key="1">
    <citation type="submission" date="2023-11" db="UniProtKB">
        <authorList>
            <consortium name="WormBaseParasite"/>
        </authorList>
    </citation>
    <scope>IDENTIFICATION</scope>
</reference>
<evidence type="ECO:0000256" key="7">
    <source>
        <dbReference type="SAM" id="Coils"/>
    </source>
</evidence>
<dbReference type="PANTHER" id="PTHR47969">
    <property type="entry name" value="CHROMOSOME-ASSOCIATED KINESIN KIF4A-RELATED"/>
    <property type="match status" value="1"/>
</dbReference>
<feature type="domain" description="Kinesin motor" evidence="9">
    <location>
        <begin position="2"/>
        <end position="329"/>
    </location>
</feature>
<dbReference type="Proteomes" id="UP000050791">
    <property type="component" value="Unassembled WGS sequence"/>
</dbReference>
<dbReference type="WBParaSite" id="SMTH1_3710.5">
    <property type="protein sequence ID" value="SMTH1_3710.5"/>
    <property type="gene ID" value="SMTH1_3710"/>
</dbReference>
<keyword evidence="5 7" id="KW-0175">Coiled coil</keyword>
<evidence type="ECO:0000256" key="2">
    <source>
        <dbReference type="ARBA" id="ARBA00022490"/>
    </source>
</evidence>
<name>A0AA85B9W0_9TREM</name>
<dbReference type="GO" id="GO:0005524">
    <property type="term" value="F:ATP binding"/>
    <property type="evidence" value="ECO:0007669"/>
    <property type="project" value="UniProtKB-KW"/>
</dbReference>
<evidence type="ECO:0000256" key="8">
    <source>
        <dbReference type="SAM" id="MobiDB-lite"/>
    </source>
</evidence>
<dbReference type="InterPro" id="IPR001752">
    <property type="entry name" value="Kinesin_motor_dom"/>
</dbReference>
<dbReference type="InterPro" id="IPR027640">
    <property type="entry name" value="Kinesin-like_fam"/>
</dbReference>
<evidence type="ECO:0000256" key="3">
    <source>
        <dbReference type="ARBA" id="ARBA00022741"/>
    </source>
</evidence>
<comment type="subcellular location">
    <subcellularLocation>
        <location evidence="1">Cytoplasm</location>
        <location evidence="1">Cytoskeleton</location>
    </subcellularLocation>
</comment>
<feature type="coiled-coil region" evidence="7">
    <location>
        <begin position="365"/>
        <end position="500"/>
    </location>
</feature>
<dbReference type="Pfam" id="PF00225">
    <property type="entry name" value="Kinesin"/>
    <property type="match status" value="1"/>
</dbReference>
<feature type="region of interest" description="Disordered" evidence="8">
    <location>
        <begin position="549"/>
        <end position="574"/>
    </location>
</feature>
<dbReference type="GO" id="GO:0051231">
    <property type="term" value="P:spindle elongation"/>
    <property type="evidence" value="ECO:0007669"/>
    <property type="project" value="TreeGrafter"/>
</dbReference>
<keyword evidence="2" id="KW-0963">Cytoplasm</keyword>
<dbReference type="SUPFAM" id="SSF52540">
    <property type="entry name" value="P-loop containing nucleoside triphosphate hydrolases"/>
    <property type="match status" value="1"/>
</dbReference>
<evidence type="ECO:0000313" key="11">
    <source>
        <dbReference type="WBParaSite" id="SMTH1_3710.5"/>
    </source>
</evidence>
<protein>
    <recommendedName>
        <fullName evidence="9">Kinesin motor domain-containing protein</fullName>
    </recommendedName>
</protein>
<evidence type="ECO:0000256" key="6">
    <source>
        <dbReference type="ARBA" id="ARBA00023212"/>
    </source>
</evidence>
<proteinExistence type="predicted"/>
<evidence type="ECO:0000259" key="9">
    <source>
        <dbReference type="SMART" id="SM00129"/>
    </source>
</evidence>
<keyword evidence="3" id="KW-0547">Nucleotide-binding</keyword>
<dbReference type="PRINTS" id="PR00380">
    <property type="entry name" value="KINESINHEAVY"/>
</dbReference>
<dbReference type="GO" id="GO:0005875">
    <property type="term" value="C:microtubule associated complex"/>
    <property type="evidence" value="ECO:0007669"/>
    <property type="project" value="TreeGrafter"/>
</dbReference>
<feature type="coiled-coil region" evidence="7">
    <location>
        <begin position="587"/>
        <end position="614"/>
    </location>
</feature>
<dbReference type="AlphaFoldDB" id="A0AA85B9W0"/>
<keyword evidence="4" id="KW-0067">ATP-binding</keyword>
<dbReference type="GO" id="GO:0008017">
    <property type="term" value="F:microtubule binding"/>
    <property type="evidence" value="ECO:0007669"/>
    <property type="project" value="InterPro"/>
</dbReference>
<dbReference type="Gene3D" id="3.40.850.10">
    <property type="entry name" value="Kinesin motor domain"/>
    <property type="match status" value="1"/>
</dbReference>
<accession>A0AA85B9W0</accession>
<sequence>MNIDALCKVYSKEYNSSISFSNNEVMFSNTDGTSCRFVEILDAETTNVQLFEKHLRPLVKAFLAGYNACILCYGEIKSEIHMLLNGFRADRCGILNLTVTEILRSISYGDISLDSLKDVLSFHSFVLQNDGFLDLLRESGSKGDNLRVAFTINEGYRLEPIKETRIGSFSEAMNVCERASRSYFGGVSKTNQESNQEPGVFIFRVKLNGANLNERRTFRSKFTIVCCTGFEKIYPSMKSEIEFGNHTSLNLLSLYNLSFQLASGKPGIRKLPNYSVSNLTKLLYDEIGGNCYTRVILCLSANPEPEIYSLLLRFTAQLTNITNSPVMNDECALLLAERARETQSILEQVINEQKTGTTLSTVNNLQNTDSSLLKLREHIQELSQNLGKTHEELSHATDERVKLSKAWLLSEEDRIDANEKLAKTELELQEVTLKNKQLQLICEKATEAAKHSVELQRSNDVLNNYCTELKKKLSDLHEELNRMSIRNEELSRELLHQTAEQKSVLTFLANKNTEMKTKELPRFEKELDRVEVMLGTTAYHKKNAKINSTPETSGYKTNTFNTNTESKNQRSSENKWTNLKDKKILQYAEKQVKLNLIMKERDQLQIELTNTNRKLARFLDHFKARLIYHINGITRLVDATKSNDKLIVSEGLYGLEKYIKHLIADMNATYKIRENQLVNICRSLNGQLHATREAMRKVMICYTKLRTQAIQPNACINDPGPTPQELIDELSWSGRSNEDYLLNLNASIMAEITKPVKNRSRRLTRMNISEGILN</sequence>
<dbReference type="InterPro" id="IPR036961">
    <property type="entry name" value="Kinesin_motor_dom_sf"/>
</dbReference>
<evidence type="ECO:0000256" key="1">
    <source>
        <dbReference type="ARBA" id="ARBA00004245"/>
    </source>
</evidence>
<dbReference type="GO" id="GO:0007052">
    <property type="term" value="P:mitotic spindle organization"/>
    <property type="evidence" value="ECO:0007669"/>
    <property type="project" value="TreeGrafter"/>
</dbReference>
<evidence type="ECO:0000256" key="5">
    <source>
        <dbReference type="ARBA" id="ARBA00023054"/>
    </source>
</evidence>
<feature type="compositionally biased region" description="Polar residues" evidence="8">
    <location>
        <begin position="549"/>
        <end position="566"/>
    </location>
</feature>
<keyword evidence="6" id="KW-0206">Cytoskeleton</keyword>